<keyword evidence="4" id="KW-1185">Reference proteome</keyword>
<dbReference type="EMBL" id="HE650830">
    <property type="protein sequence ID" value="CCF60095.1"/>
    <property type="molecule type" value="Genomic_DNA"/>
</dbReference>
<dbReference type="GO" id="GO:0019903">
    <property type="term" value="F:protein phosphatase binding"/>
    <property type="evidence" value="ECO:0007669"/>
    <property type="project" value="InterPro"/>
</dbReference>
<dbReference type="STRING" id="1071382.H2B0E5"/>
<dbReference type="AlphaFoldDB" id="H2B0E5"/>
<reference evidence="3 4" key="1">
    <citation type="journal article" date="2011" name="Proc. Natl. Acad. Sci. U.S.A.">
        <title>Evolutionary erosion of yeast sex chromosomes by mating-type switching accidents.</title>
        <authorList>
            <person name="Gordon J.L."/>
            <person name="Armisen D."/>
            <person name="Proux-Wera E."/>
            <person name="Oheigeartaigh S.S."/>
            <person name="Byrne K.P."/>
            <person name="Wolfe K.H."/>
        </authorList>
    </citation>
    <scope>NUCLEOTIDE SEQUENCE [LARGE SCALE GENOMIC DNA]</scope>
    <source>
        <strain evidence="4">ATCC 22294 / BCRC 22015 / CBS 2517 / CECT 1963 / NBRC 1671 / NRRL Y-8276</strain>
    </source>
</reference>
<feature type="region of interest" description="Disordered" evidence="2">
    <location>
        <begin position="539"/>
        <end position="567"/>
    </location>
</feature>
<dbReference type="FunCoup" id="H2B0E5">
    <property type="interactions" value="822"/>
</dbReference>
<accession>H2B0E5</accession>
<dbReference type="Proteomes" id="UP000005220">
    <property type="component" value="Chromosome 10"/>
</dbReference>
<organism evidence="3 4">
    <name type="scientific">Kazachstania africana (strain ATCC 22294 / BCRC 22015 / CBS 2517 / CECT 1963 / NBRC 1671 / NRRL Y-8276)</name>
    <name type="common">Yeast</name>
    <name type="synonym">Kluyveromyces africanus</name>
    <dbReference type="NCBI Taxonomy" id="1071382"/>
    <lineage>
        <taxon>Eukaryota</taxon>
        <taxon>Fungi</taxon>
        <taxon>Dikarya</taxon>
        <taxon>Ascomycota</taxon>
        <taxon>Saccharomycotina</taxon>
        <taxon>Saccharomycetes</taxon>
        <taxon>Saccharomycetales</taxon>
        <taxon>Saccharomycetaceae</taxon>
        <taxon>Kazachstania</taxon>
    </lineage>
</organism>
<dbReference type="GO" id="GO:0000082">
    <property type="term" value="P:G1/S transition of mitotic cell cycle"/>
    <property type="evidence" value="ECO:0007669"/>
    <property type="project" value="EnsemblFungi"/>
</dbReference>
<comment type="similarity">
    <text evidence="1">Belongs to the SAPS family.</text>
</comment>
<evidence type="ECO:0000256" key="1">
    <source>
        <dbReference type="ARBA" id="ARBA00006180"/>
    </source>
</evidence>
<name>H2B0E5_KAZAF</name>
<dbReference type="GeneID" id="13883742"/>
<dbReference type="Pfam" id="PF04499">
    <property type="entry name" value="SAPS"/>
    <property type="match status" value="1"/>
</dbReference>
<dbReference type="GO" id="GO:0019888">
    <property type="term" value="F:protein phosphatase regulator activity"/>
    <property type="evidence" value="ECO:0007669"/>
    <property type="project" value="TreeGrafter"/>
</dbReference>
<gene>
    <name evidence="3" type="primary">KAFR0J00270</name>
    <name evidence="3" type="ORF">KAFR_0J00270</name>
</gene>
<feature type="region of interest" description="Disordered" evidence="2">
    <location>
        <begin position="72"/>
        <end position="106"/>
    </location>
</feature>
<dbReference type="eggNOG" id="KOG2073">
    <property type="taxonomic scope" value="Eukaryota"/>
</dbReference>
<dbReference type="GO" id="GO:1903765">
    <property type="term" value="P:negative regulation of potassium ion export across plasma membrane"/>
    <property type="evidence" value="ECO:0007669"/>
    <property type="project" value="EnsemblFungi"/>
</dbReference>
<dbReference type="GO" id="GO:0008287">
    <property type="term" value="C:protein serine/threonine phosphatase complex"/>
    <property type="evidence" value="ECO:0007669"/>
    <property type="project" value="EnsemblFungi"/>
</dbReference>
<feature type="compositionally biased region" description="Low complexity" evidence="2">
    <location>
        <begin position="544"/>
        <end position="561"/>
    </location>
</feature>
<dbReference type="GO" id="GO:0005829">
    <property type="term" value="C:cytosol"/>
    <property type="evidence" value="ECO:0007669"/>
    <property type="project" value="TreeGrafter"/>
</dbReference>
<dbReference type="InParanoid" id="H2B0E5"/>
<dbReference type="InterPro" id="IPR007587">
    <property type="entry name" value="SAPS"/>
</dbReference>
<feature type="region of interest" description="Disordered" evidence="2">
    <location>
        <begin position="34"/>
        <end position="53"/>
    </location>
</feature>
<dbReference type="OrthoDB" id="295029at2759"/>
<dbReference type="GO" id="GO:0005634">
    <property type="term" value="C:nucleus"/>
    <property type="evidence" value="ECO:0007669"/>
    <property type="project" value="TreeGrafter"/>
</dbReference>
<evidence type="ECO:0000256" key="2">
    <source>
        <dbReference type="SAM" id="MobiDB-lite"/>
    </source>
</evidence>
<evidence type="ECO:0000313" key="3">
    <source>
        <dbReference type="EMBL" id="CCF60095.1"/>
    </source>
</evidence>
<dbReference type="RefSeq" id="XP_003959230.1">
    <property type="nucleotide sequence ID" value="XM_003959181.1"/>
</dbReference>
<proteinExistence type="inferred from homology"/>
<dbReference type="PANTHER" id="PTHR12634:SF14">
    <property type="entry name" value="SIT4-ASSOCIATING PROTEIN SAP155-RELATED"/>
    <property type="match status" value="1"/>
</dbReference>
<dbReference type="HOGENOM" id="CLU_003676_2_1_1"/>
<dbReference type="KEGG" id="kaf:KAFR_0J00270"/>
<sequence length="879" mass="100146">MWPFGQSLNSSGINKILDEYFEIFHALEHLHTDESEDTIRSNSNESKSGPCVLNAKSDDVIVNDEESNNTLNLELQSNPSSSELSLPSERSSNDHSGSSTSSGSSSLENVLSLTTVPMNTYTKNDLNASFIERLLGENELLNELTRQNDKLLDFFCYGYIFDNGVKILNYAYLIDHMLIALDSLGSNDINSQDENKNNVLSRATIISEIFAIDIWLISETLVKDSHYLGKIWSLIRHPNFNSESSPLVSIFLKIGSNLLFSKPEDFLNFVSTQETLVDDMVRHIDISLLMEFLLKIIGTDKCEFSTGIIDLLSKQDLISKCLGLLNNKNYSWHIQACAGDFLKALIAISANAPIDDISVGPNNLTRELACEKCVVTLSNIMINERGYALNVAVSIIIELIRKNNSDYDQINLLNTTLENNPPNDRDPIYLGYLLKTFTEKLPQLFKIVEEARKHELRENQLGEIFEPLGFERFKIVELIAELLHCSNMGSMNSKRAERIARKRDAFRKNYRFNHDSNSINNEDSNTITTNFKRLVINDNETNDDTTTNDVTTNTSNNNDVNNDIHNDTNDNDNFLLKQSQFSDNNIPETESDDSEIDESFEIPYINNNQNKKLRTKPTIGDFYKITLYDNRIIPKVLTMFMKFPWNNFWHNVIFDIVQQIFNGRMDFSYNSFLVYSLFNVNDSLKYTDKSAEENVDFKITNSLILQAYKDSYEFYDKRHTNLGYMGHLVLIAEEVVKFSKLYKVELISPTIYDTLQDDGWKYYSEEVLNETRLMYSKILGGGTYVDDGNGNIIPQFPDNNNSSVIMDQNYDTSPTSPTITSHIDEADEGNELINVQDLEEQLSTESDLHDKLREVLIAKGQNSIDARNERNGVIILGPP</sequence>
<dbReference type="PANTHER" id="PTHR12634">
    <property type="entry name" value="SIT4 YEAST -ASSOCIATING PROTEIN-RELATED"/>
    <property type="match status" value="1"/>
</dbReference>
<protein>
    <submittedName>
        <fullName evidence="3">Uncharacterized protein</fullName>
    </submittedName>
</protein>
<evidence type="ECO:0000313" key="4">
    <source>
        <dbReference type="Proteomes" id="UP000005220"/>
    </source>
</evidence>